<dbReference type="PROSITE" id="PS50994">
    <property type="entry name" value="INTEGRASE"/>
    <property type="match status" value="1"/>
</dbReference>
<evidence type="ECO:0000313" key="4">
    <source>
        <dbReference type="Proteomes" id="UP001151760"/>
    </source>
</evidence>
<feature type="region of interest" description="Disordered" evidence="1">
    <location>
        <begin position="454"/>
        <end position="495"/>
    </location>
</feature>
<gene>
    <name evidence="3" type="ORF">Tco_1093368</name>
</gene>
<feature type="domain" description="Integrase catalytic" evidence="2">
    <location>
        <begin position="179"/>
        <end position="350"/>
    </location>
</feature>
<protein>
    <submittedName>
        <fullName evidence="3">Retrovirus-related pol polyprotein from transposon TNT 1-94</fullName>
    </submittedName>
</protein>
<evidence type="ECO:0000256" key="1">
    <source>
        <dbReference type="SAM" id="MobiDB-lite"/>
    </source>
</evidence>
<dbReference type="InterPro" id="IPR036397">
    <property type="entry name" value="RNaseH_sf"/>
</dbReference>
<reference evidence="3" key="1">
    <citation type="journal article" date="2022" name="Int. J. Mol. Sci.">
        <title>Draft Genome of Tanacetum Coccineum: Genomic Comparison of Closely Related Tanacetum-Family Plants.</title>
        <authorList>
            <person name="Yamashiro T."/>
            <person name="Shiraishi A."/>
            <person name="Nakayama K."/>
            <person name="Satake H."/>
        </authorList>
    </citation>
    <scope>NUCLEOTIDE SEQUENCE</scope>
</reference>
<dbReference type="InterPro" id="IPR001584">
    <property type="entry name" value="Integrase_cat-core"/>
</dbReference>
<dbReference type="PANTHER" id="PTHR42648:SF18">
    <property type="entry name" value="RETROTRANSPOSON, UNCLASSIFIED-LIKE PROTEIN"/>
    <property type="match status" value="1"/>
</dbReference>
<accession>A0ABQ5ICJ8</accession>
<dbReference type="Gene3D" id="3.30.420.10">
    <property type="entry name" value="Ribonuclease H-like superfamily/Ribonuclease H"/>
    <property type="match status" value="1"/>
</dbReference>
<feature type="compositionally biased region" description="Low complexity" evidence="1">
    <location>
        <begin position="465"/>
        <end position="486"/>
    </location>
</feature>
<dbReference type="PANTHER" id="PTHR42648">
    <property type="entry name" value="TRANSPOSASE, PUTATIVE-RELATED"/>
    <property type="match status" value="1"/>
</dbReference>
<name>A0ABQ5ICJ8_9ASTR</name>
<evidence type="ECO:0000259" key="2">
    <source>
        <dbReference type="PROSITE" id="PS50994"/>
    </source>
</evidence>
<dbReference type="Pfam" id="PF00665">
    <property type="entry name" value="rve"/>
    <property type="match status" value="1"/>
</dbReference>
<reference evidence="3" key="2">
    <citation type="submission" date="2022-01" db="EMBL/GenBank/DDBJ databases">
        <authorList>
            <person name="Yamashiro T."/>
            <person name="Shiraishi A."/>
            <person name="Satake H."/>
            <person name="Nakayama K."/>
        </authorList>
    </citation>
    <scope>NUCLEOTIDE SEQUENCE</scope>
</reference>
<feature type="non-terminal residue" evidence="3">
    <location>
        <position position="1"/>
    </location>
</feature>
<dbReference type="EMBL" id="BQNB010020619">
    <property type="protein sequence ID" value="GJT97850.1"/>
    <property type="molecule type" value="Genomic_DNA"/>
</dbReference>
<evidence type="ECO:0000313" key="3">
    <source>
        <dbReference type="EMBL" id="GJT97850.1"/>
    </source>
</evidence>
<dbReference type="InterPro" id="IPR012337">
    <property type="entry name" value="RNaseH-like_sf"/>
</dbReference>
<dbReference type="SUPFAM" id="SSF53098">
    <property type="entry name" value="Ribonuclease H-like"/>
    <property type="match status" value="1"/>
</dbReference>
<proteinExistence type="predicted"/>
<keyword evidence="4" id="KW-1185">Reference proteome</keyword>
<dbReference type="Proteomes" id="UP001151760">
    <property type="component" value="Unassembled WGS sequence"/>
</dbReference>
<dbReference type="InterPro" id="IPR039537">
    <property type="entry name" value="Retrotran_Ty1/copia-like"/>
</dbReference>
<sequence>VEKPICLRTSKSQVIEEKQIVEIVLCYLDSGCSKHMTGHREKLINFVSMFIVHYVEVLGHNLFFVGQICDSDLKVAFRKHTCFIRNLEGVDLLSGSRGSNLYTISMDEMTKSSLVLSTLQSLKVKILVVAPSFVSFELWHHKLASKQGLVKGLPKLKYTKDHLCSACQMGKSKKEPHPRKPEPSTNEKLQLLYMDMCGPMRVEIINGKRFILVIVDDHSRSTWVKFLRTKDEAPKIIIKFLKQAQASLKAIVRYLRTDNDTKFINLILRNYTKDVRITHHTSVTRTTRKNDVVKRRNRTLVEAARTMLIFSKSPLFLWAEAVATACYTQNRSLIHPRYNKTPYELLRYRKPERKYLHVFGALCYSTNDSEDLGKLKPKADIRIFIGPELQGMTSGHISSGLVLNQAALTLAKPPLNNDWDLLFQPMFDEYFKPPSVVSIKISAANLPPLDTARASSSTTIYQDAPSPSTSPNNETTTSPINSTNVEEPNEEEEEA</sequence>
<comment type="caution">
    <text evidence="3">The sequence shown here is derived from an EMBL/GenBank/DDBJ whole genome shotgun (WGS) entry which is preliminary data.</text>
</comment>
<organism evidence="3 4">
    <name type="scientific">Tanacetum coccineum</name>
    <dbReference type="NCBI Taxonomy" id="301880"/>
    <lineage>
        <taxon>Eukaryota</taxon>
        <taxon>Viridiplantae</taxon>
        <taxon>Streptophyta</taxon>
        <taxon>Embryophyta</taxon>
        <taxon>Tracheophyta</taxon>
        <taxon>Spermatophyta</taxon>
        <taxon>Magnoliopsida</taxon>
        <taxon>eudicotyledons</taxon>
        <taxon>Gunneridae</taxon>
        <taxon>Pentapetalae</taxon>
        <taxon>asterids</taxon>
        <taxon>campanulids</taxon>
        <taxon>Asterales</taxon>
        <taxon>Asteraceae</taxon>
        <taxon>Asteroideae</taxon>
        <taxon>Anthemideae</taxon>
        <taxon>Anthemidinae</taxon>
        <taxon>Tanacetum</taxon>
    </lineage>
</organism>